<keyword evidence="1" id="KW-1133">Transmembrane helix</keyword>
<organism evidence="2 3">
    <name type="scientific">Candidatus Nanohalococcus occultus</name>
    <dbReference type="NCBI Taxonomy" id="2978047"/>
    <lineage>
        <taxon>Archaea</taxon>
        <taxon>Candidatus Nanohalarchaeota</taxon>
        <taxon>Candidatus Nanohalarchaeota incertae sedis</taxon>
        <taxon>Candidatus Nanohalococcus</taxon>
    </lineage>
</organism>
<keyword evidence="1" id="KW-0812">Transmembrane</keyword>
<accession>A0ABY8CDV2</accession>
<feature type="transmembrane region" description="Helical" evidence="1">
    <location>
        <begin position="21"/>
        <end position="40"/>
    </location>
</feature>
<feature type="transmembrane region" description="Helical" evidence="1">
    <location>
        <begin position="120"/>
        <end position="143"/>
    </location>
</feature>
<dbReference type="PANTHER" id="PTHR43471">
    <property type="entry name" value="ABC TRANSPORTER PERMEASE"/>
    <property type="match status" value="1"/>
</dbReference>
<evidence type="ECO:0000256" key="1">
    <source>
        <dbReference type="SAM" id="Phobius"/>
    </source>
</evidence>
<feature type="transmembrane region" description="Helical" evidence="1">
    <location>
        <begin position="272"/>
        <end position="290"/>
    </location>
</feature>
<keyword evidence="3" id="KW-1185">Reference proteome</keyword>
<dbReference type="RefSeq" id="WP_347722268.1">
    <property type="nucleotide sequence ID" value="NZ_CP104395.1"/>
</dbReference>
<dbReference type="EMBL" id="CP104395">
    <property type="protein sequence ID" value="WEL19398.1"/>
    <property type="molecule type" value="Genomic_DNA"/>
</dbReference>
<feature type="transmembrane region" description="Helical" evidence="1">
    <location>
        <begin position="190"/>
        <end position="215"/>
    </location>
</feature>
<sequence length="295" mass="32607">MGSKWDIASQEVSNYFSSRKFLLVLGIFTIFCLGSVYVGYDNYQSSLERFASGNTYGEAPSPPELIEVFTPLISFNFPLAAGLLAIILSYDAISGEREKGTFELLLSYPVYRDEVINGKFIASGFMVALCLLFSLMASSGLAIYLTSKIPGVSDIIRLGLVWVGTSTYMFFFLGLGVLTSTALKTSWRSLIASAFILLVFVAMPLLSNLVAGFVVDSGPEAENVYERRQVFSESVSKYSPSVAYTEYSKKVMAMETENSTLRESFNSSVGNLIYLLGVTMVSFMLSYLFFMRQDI</sequence>
<feature type="transmembrane region" description="Helical" evidence="1">
    <location>
        <begin position="155"/>
        <end position="178"/>
    </location>
</feature>
<dbReference type="GeneID" id="90589810"/>
<gene>
    <name evidence="2" type="primary">nosY</name>
    <name evidence="2" type="ORF">SVXNc_0374</name>
</gene>
<evidence type="ECO:0000313" key="3">
    <source>
        <dbReference type="Proteomes" id="UP001218034"/>
    </source>
</evidence>
<feature type="transmembrane region" description="Helical" evidence="1">
    <location>
        <begin position="68"/>
        <end position="90"/>
    </location>
</feature>
<keyword evidence="1" id="KW-0472">Membrane</keyword>
<dbReference type="Pfam" id="PF12679">
    <property type="entry name" value="ABC2_membrane_2"/>
    <property type="match status" value="1"/>
</dbReference>
<reference evidence="2 3" key="1">
    <citation type="submission" date="2022-09" db="EMBL/GenBank/DDBJ databases">
        <title>Xylan utilization by haloarchaea-nanohaloarchaea associations.</title>
        <authorList>
            <person name="Yakimov M."/>
        </authorList>
    </citation>
    <scope>NUCLEOTIDE SEQUENCE [LARGE SCALE GENOMIC DNA]</scope>
    <source>
        <strain evidence="2 3">SVXNc</strain>
    </source>
</reference>
<evidence type="ECO:0000313" key="2">
    <source>
        <dbReference type="EMBL" id="WEL19398.1"/>
    </source>
</evidence>
<dbReference type="PANTHER" id="PTHR43471:SF14">
    <property type="entry name" value="ABC-2 TYPE TRANSPORT SYSTEM PERMEASE PROTEIN"/>
    <property type="match status" value="1"/>
</dbReference>
<proteinExistence type="predicted"/>
<name>A0ABY8CDV2_9ARCH</name>
<protein>
    <submittedName>
        <fullName evidence="2">ABC-type transport system involved in multi-copper enzyme maturation, permease component</fullName>
    </submittedName>
</protein>
<dbReference type="Proteomes" id="UP001218034">
    <property type="component" value="Chromosome"/>
</dbReference>